<protein>
    <submittedName>
        <fullName evidence="1">Uncharacterized protein</fullName>
    </submittedName>
</protein>
<dbReference type="Proteomes" id="UP000673821">
    <property type="component" value="Unassembled WGS sequence"/>
</dbReference>
<comment type="caution">
    <text evidence="1">The sequence shown here is derived from an EMBL/GenBank/DDBJ whole genome shotgun (WGS) entry which is preliminary data.</text>
</comment>
<accession>A0ABM8SUD8</accession>
<gene>
    <name evidence="1" type="ORF">R69776_06732</name>
</gene>
<proteinExistence type="predicted"/>
<organism evidence="1 2">
    <name type="scientific">Paraburkholderia nemoris</name>
    <dbReference type="NCBI Taxonomy" id="2793076"/>
    <lineage>
        <taxon>Bacteria</taxon>
        <taxon>Pseudomonadati</taxon>
        <taxon>Pseudomonadota</taxon>
        <taxon>Betaproteobacteria</taxon>
        <taxon>Burkholderiales</taxon>
        <taxon>Burkholderiaceae</taxon>
        <taxon>Paraburkholderia</taxon>
    </lineage>
</organism>
<evidence type="ECO:0000313" key="1">
    <source>
        <dbReference type="EMBL" id="CAE6834175.1"/>
    </source>
</evidence>
<keyword evidence="2" id="KW-1185">Reference proteome</keyword>
<evidence type="ECO:0000313" key="2">
    <source>
        <dbReference type="Proteomes" id="UP000673821"/>
    </source>
</evidence>
<name>A0ABM8SUD8_9BURK</name>
<sequence length="55" mass="6248">METHDVSEDFPRDKMPGVVPGTRPKICVVRFGNLYSAGQTTADRHERWLLICTES</sequence>
<reference evidence="1 2" key="1">
    <citation type="submission" date="2021-02" db="EMBL/GenBank/DDBJ databases">
        <authorList>
            <person name="Vanwijnsberghe S."/>
        </authorList>
    </citation>
    <scope>NUCLEOTIDE SEQUENCE [LARGE SCALE GENOMIC DNA]</scope>
    <source>
        <strain evidence="1 2">R-69776</strain>
    </source>
</reference>
<dbReference type="EMBL" id="CAJNBH010000027">
    <property type="protein sequence ID" value="CAE6834175.1"/>
    <property type="molecule type" value="Genomic_DNA"/>
</dbReference>